<accession>A0A7M4CJW3</accession>
<proteinExistence type="predicted"/>
<evidence type="ECO:0000259" key="1">
    <source>
        <dbReference type="Pfam" id="PF03496"/>
    </source>
</evidence>
<reference evidence="2" key="1">
    <citation type="submission" date="2020-07" db="EMBL/GenBank/DDBJ databases">
        <title>KHF putative insecticidal protein genes.</title>
        <authorList>
            <person name="Khorramnejad A."/>
            <person name="Gomis-Cebolla J."/>
            <person name="Bel Y."/>
            <person name="Escriche B."/>
        </authorList>
    </citation>
    <scope>NUCLEOTIDE SEQUENCE</scope>
    <source>
        <strain evidence="2">Peg5521</strain>
    </source>
</reference>
<evidence type="ECO:0000313" key="2">
    <source>
        <dbReference type="EMBL" id="QOS14457.1"/>
    </source>
</evidence>
<dbReference type="AlphaFoldDB" id="A0A7M4CJW3"/>
<name>A0A7M4CJW3_BACTU</name>
<organism evidence="2">
    <name type="scientific">Bacillus thuringiensis</name>
    <dbReference type="NCBI Taxonomy" id="1428"/>
    <lineage>
        <taxon>Bacteria</taxon>
        <taxon>Bacillati</taxon>
        <taxon>Bacillota</taxon>
        <taxon>Bacilli</taxon>
        <taxon>Bacillales</taxon>
        <taxon>Bacillaceae</taxon>
        <taxon>Bacillus</taxon>
        <taxon>Bacillus cereus group</taxon>
    </lineage>
</organism>
<sequence length="183" mass="20886">MEKEAITAYTGAKYDPINQYLRENKGVLKDGEKLNTVIKQIDSGLEKTVTSKSITVYKRVSEGVFNREYGELRSLQAPYTINDTVFQKVKEEFTNKDFIGHAFESTSLAKDPSKSYSNDRYPILYKITVPEGIHGAFIEPISKYNDQLEFLIARGYTYKLNNFSIINTEDKPYVQVAVSIVKN</sequence>
<dbReference type="PROSITE" id="PS51996">
    <property type="entry name" value="TR_MART"/>
    <property type="match status" value="1"/>
</dbReference>
<dbReference type="Pfam" id="PF03496">
    <property type="entry name" value="ADPrib_exo_Tox"/>
    <property type="match status" value="1"/>
</dbReference>
<dbReference type="SUPFAM" id="SSF56399">
    <property type="entry name" value="ADP-ribosylation"/>
    <property type="match status" value="1"/>
</dbReference>
<protein>
    <submittedName>
        <fullName evidence="2">Putative insecticidal protein</fullName>
    </submittedName>
</protein>
<feature type="domain" description="ADP ribosyltransferase" evidence="1">
    <location>
        <begin position="2"/>
        <end position="181"/>
    </location>
</feature>
<dbReference type="GO" id="GO:0005576">
    <property type="term" value="C:extracellular region"/>
    <property type="evidence" value="ECO:0007669"/>
    <property type="project" value="InterPro"/>
</dbReference>
<dbReference type="Gene3D" id="3.90.176.10">
    <property type="entry name" value="Toxin ADP-ribosyltransferase, Chain A, domain 1"/>
    <property type="match status" value="1"/>
</dbReference>
<dbReference type="EMBL" id="MT701519">
    <property type="protein sequence ID" value="QOS14457.1"/>
    <property type="molecule type" value="Genomic_DNA"/>
</dbReference>
<dbReference type="InterPro" id="IPR003540">
    <property type="entry name" value="ADP-ribosyltransferase"/>
</dbReference>